<organism evidence="2">
    <name type="scientific">Pyrococcus furiosus COM1</name>
    <dbReference type="NCBI Taxonomy" id="1185654"/>
    <lineage>
        <taxon>Archaea</taxon>
        <taxon>Methanobacteriati</taxon>
        <taxon>Methanobacteriota</taxon>
        <taxon>Thermococci</taxon>
        <taxon>Thermococcales</taxon>
        <taxon>Thermococcaceae</taxon>
        <taxon>Pyrococcus</taxon>
    </lineage>
</organism>
<name>I6TXW3_9EURY</name>
<dbReference type="AlphaFoldDB" id="I6TXW3"/>
<protein>
    <submittedName>
        <fullName evidence="1">Uncharacterized protein</fullName>
    </submittedName>
</protein>
<dbReference type="HOGENOM" id="CLU_1922874_0_0_2"/>
<sequence>MVLKFTYRLFSVILLIILVVSTYVNSRKNEITPELAGHGTVTKLLGKWVDTADSVSYARVSISRGYGSAYLSFDVSINGKYGVVAAAASGYSLTWYTNGDKERTVFSPLYLLEVRSKDYDSLEKDVRYYKT</sequence>
<dbReference type="EMBL" id="CP003685">
    <property type="protein sequence ID" value="AFN04309.1"/>
    <property type="molecule type" value="Genomic_DNA"/>
</dbReference>
<dbReference type="Proteomes" id="UP000006216">
    <property type="component" value="Chromosome"/>
</dbReference>
<dbReference type="KEGG" id="pfi:PFC_06865"/>
<gene>
    <name evidence="1" type="ORF">PFC_06865</name>
</gene>
<dbReference type="PATRIC" id="fig|1185654.4.peg.1394"/>
<accession>I6TXW3</accession>
<reference evidence="1 2" key="1">
    <citation type="journal article" date="2012" name="J. Bacteriol.">
        <title>Genome Sequencing of a Genetically-Tractable Pyrococcus furiosus Strain Reveals a Highly Dynamic Genome.</title>
        <authorList>
            <person name="Bridger S.L."/>
            <person name="Lancaster W.A."/>
            <person name="Poole F.L.II."/>
            <person name="Schut G.J."/>
            <person name="Adams M.W."/>
        </authorList>
    </citation>
    <scope>NUCLEOTIDE SEQUENCE [LARGE SCALE GENOMIC DNA]</scope>
    <source>
        <strain evidence="1 2">COM1</strain>
    </source>
</reference>
<evidence type="ECO:0000313" key="1">
    <source>
        <dbReference type="EMBL" id="AFN04309.1"/>
    </source>
</evidence>
<evidence type="ECO:0000313" key="2">
    <source>
        <dbReference type="Proteomes" id="UP000006216"/>
    </source>
</evidence>
<proteinExistence type="predicted"/>